<reference evidence="7 8" key="1">
    <citation type="submission" date="2018-03" db="EMBL/GenBank/DDBJ databases">
        <title>Genomic Encyclopedia of Archaeal and Bacterial Type Strains, Phase II (KMG-II): from individual species to whole genera.</title>
        <authorList>
            <person name="Goeker M."/>
        </authorList>
    </citation>
    <scope>NUCLEOTIDE SEQUENCE [LARGE SCALE GENOMIC DNA]</scope>
    <source>
        <strain evidence="7 8">DSM 19711</strain>
    </source>
</reference>
<dbReference type="PANTHER" id="PTHR30086:SF20">
    <property type="entry name" value="ARGININE EXPORTER PROTEIN ARGO-RELATED"/>
    <property type="match status" value="1"/>
</dbReference>
<sequence length="215" mass="21449">MPLTLEQVLALAATSAVIILVPGPSVLFVVGRALAHGRAAALASVLGNSLGSLGAALVIAVGLGPVLQRWDVALEVVKLAGAAYLVLLGVQALRGAGHTPGTAPGPAGGPERSAGRAVRAGVLVGVSNPKVFVLFAAVLPQFVDPAAGPVPVQMALLSLVPVLIGLVCDSGWGLLAARVRSAFLGRPARLRTVTRVGGASMIALGVVTAVTGRHR</sequence>
<keyword evidence="2" id="KW-1003">Cell membrane</keyword>
<dbReference type="GO" id="GO:0005886">
    <property type="term" value="C:plasma membrane"/>
    <property type="evidence" value="ECO:0007669"/>
    <property type="project" value="UniProtKB-SubCell"/>
</dbReference>
<evidence type="ECO:0000256" key="2">
    <source>
        <dbReference type="ARBA" id="ARBA00022475"/>
    </source>
</evidence>
<evidence type="ECO:0000313" key="7">
    <source>
        <dbReference type="EMBL" id="PRY15913.1"/>
    </source>
</evidence>
<dbReference type="EMBL" id="PVZF01000004">
    <property type="protein sequence ID" value="PRY15913.1"/>
    <property type="molecule type" value="Genomic_DNA"/>
</dbReference>
<feature type="transmembrane region" description="Helical" evidence="6">
    <location>
        <begin position="196"/>
        <end position="214"/>
    </location>
</feature>
<accession>A0A2T0R568</accession>
<dbReference type="RefSeq" id="WP_211298525.1">
    <property type="nucleotide sequence ID" value="NZ_PVZF01000004.1"/>
</dbReference>
<organism evidence="7 8">
    <name type="scientific">Kineococcus rhizosphaerae</name>
    <dbReference type="NCBI Taxonomy" id="559628"/>
    <lineage>
        <taxon>Bacteria</taxon>
        <taxon>Bacillati</taxon>
        <taxon>Actinomycetota</taxon>
        <taxon>Actinomycetes</taxon>
        <taxon>Kineosporiales</taxon>
        <taxon>Kineosporiaceae</taxon>
        <taxon>Kineococcus</taxon>
    </lineage>
</organism>
<dbReference type="Pfam" id="PF01810">
    <property type="entry name" value="LysE"/>
    <property type="match status" value="1"/>
</dbReference>
<evidence type="ECO:0000256" key="4">
    <source>
        <dbReference type="ARBA" id="ARBA00022989"/>
    </source>
</evidence>
<evidence type="ECO:0000256" key="3">
    <source>
        <dbReference type="ARBA" id="ARBA00022692"/>
    </source>
</evidence>
<evidence type="ECO:0000256" key="1">
    <source>
        <dbReference type="ARBA" id="ARBA00004651"/>
    </source>
</evidence>
<feature type="transmembrane region" description="Helical" evidence="6">
    <location>
        <begin position="76"/>
        <end position="96"/>
    </location>
</feature>
<gene>
    <name evidence="7" type="ORF">CLV37_104126</name>
</gene>
<keyword evidence="8" id="KW-1185">Reference proteome</keyword>
<keyword evidence="5 6" id="KW-0472">Membrane</keyword>
<protein>
    <submittedName>
        <fullName evidence="7">Threonine/homoserine/homoserine lactone efflux protein</fullName>
    </submittedName>
</protein>
<dbReference type="GO" id="GO:0015171">
    <property type="term" value="F:amino acid transmembrane transporter activity"/>
    <property type="evidence" value="ECO:0007669"/>
    <property type="project" value="TreeGrafter"/>
</dbReference>
<comment type="caution">
    <text evidence="7">The sequence shown here is derived from an EMBL/GenBank/DDBJ whole genome shotgun (WGS) entry which is preliminary data.</text>
</comment>
<proteinExistence type="predicted"/>
<name>A0A2T0R568_9ACTN</name>
<dbReference type="PIRSF" id="PIRSF006324">
    <property type="entry name" value="LeuE"/>
    <property type="match status" value="1"/>
</dbReference>
<evidence type="ECO:0000256" key="5">
    <source>
        <dbReference type="ARBA" id="ARBA00023136"/>
    </source>
</evidence>
<dbReference type="AlphaFoldDB" id="A0A2T0R568"/>
<evidence type="ECO:0000313" key="8">
    <source>
        <dbReference type="Proteomes" id="UP000238083"/>
    </source>
</evidence>
<feature type="transmembrane region" description="Helical" evidence="6">
    <location>
        <begin position="12"/>
        <end position="30"/>
    </location>
</feature>
<feature type="transmembrane region" description="Helical" evidence="6">
    <location>
        <begin position="117"/>
        <end position="143"/>
    </location>
</feature>
<dbReference type="PANTHER" id="PTHR30086">
    <property type="entry name" value="ARGININE EXPORTER PROTEIN ARGO"/>
    <property type="match status" value="1"/>
</dbReference>
<feature type="transmembrane region" description="Helical" evidence="6">
    <location>
        <begin position="155"/>
        <end position="175"/>
    </location>
</feature>
<comment type="subcellular location">
    <subcellularLocation>
        <location evidence="1">Cell membrane</location>
        <topology evidence="1">Multi-pass membrane protein</topology>
    </subcellularLocation>
</comment>
<feature type="transmembrane region" description="Helical" evidence="6">
    <location>
        <begin position="42"/>
        <end position="64"/>
    </location>
</feature>
<keyword evidence="4 6" id="KW-1133">Transmembrane helix</keyword>
<dbReference type="InterPro" id="IPR001123">
    <property type="entry name" value="LeuE-type"/>
</dbReference>
<keyword evidence="3 6" id="KW-0812">Transmembrane</keyword>
<evidence type="ECO:0000256" key="6">
    <source>
        <dbReference type="SAM" id="Phobius"/>
    </source>
</evidence>
<dbReference type="Proteomes" id="UP000238083">
    <property type="component" value="Unassembled WGS sequence"/>
</dbReference>